<dbReference type="SUPFAM" id="SSF55816">
    <property type="entry name" value="5'-nucleotidase (syn. UDP-sugar hydrolase), C-terminal domain"/>
    <property type="match status" value="1"/>
</dbReference>
<dbReference type="AlphaFoldDB" id="A0AAD1NVL3"/>
<dbReference type="Gene3D" id="3.90.780.10">
    <property type="entry name" value="5'-Nucleotidase, C-terminal domain"/>
    <property type="match status" value="1"/>
</dbReference>
<gene>
    <name evidence="2" type="ORF">KB1_20070</name>
</gene>
<sequence length="125" mass="13566">MTSLRGSYSQPVGKRILGLSWLGKPVADDQKFVLAIDDYRMSGGGGDPHVTETPVVWNEILEIRQLIIDTATKMKTIDPKGFFDRNWFLTTTGKSWPIGGKPGNGRSQPGSGSASHPTILPRTGV</sequence>
<protein>
    <submittedName>
        <fullName evidence="2">Uncharacterized protein</fullName>
    </submittedName>
</protein>
<reference evidence="2" key="1">
    <citation type="submission" date="2021-06" db="EMBL/GenBank/DDBJ databases">
        <title>Genome sequence of Cutibacterium modestum strain KB17-24694.</title>
        <authorList>
            <person name="Dekio I."/>
            <person name="Asahina A."/>
            <person name="Nishida M."/>
        </authorList>
    </citation>
    <scope>NUCLEOTIDE SEQUENCE</scope>
    <source>
        <strain evidence="2">KB17-24694</strain>
    </source>
</reference>
<accession>A0AAD1NVL3</accession>
<dbReference type="GO" id="GO:0009166">
    <property type="term" value="P:nucleotide catabolic process"/>
    <property type="evidence" value="ECO:0007669"/>
    <property type="project" value="InterPro"/>
</dbReference>
<feature type="compositionally biased region" description="Polar residues" evidence="1">
    <location>
        <begin position="105"/>
        <end position="116"/>
    </location>
</feature>
<organism evidence="2 3">
    <name type="scientific">Cutibacterium modestum</name>
    <dbReference type="NCBI Taxonomy" id="2559073"/>
    <lineage>
        <taxon>Bacteria</taxon>
        <taxon>Bacillati</taxon>
        <taxon>Actinomycetota</taxon>
        <taxon>Actinomycetes</taxon>
        <taxon>Propionibacteriales</taxon>
        <taxon>Propionibacteriaceae</taxon>
        <taxon>Cutibacterium</taxon>
    </lineage>
</organism>
<name>A0AAD1NVL3_9ACTN</name>
<feature type="region of interest" description="Disordered" evidence="1">
    <location>
        <begin position="94"/>
        <end position="125"/>
    </location>
</feature>
<dbReference type="GO" id="GO:0016787">
    <property type="term" value="F:hydrolase activity"/>
    <property type="evidence" value="ECO:0007669"/>
    <property type="project" value="InterPro"/>
</dbReference>
<evidence type="ECO:0000313" key="3">
    <source>
        <dbReference type="Proteomes" id="UP000825072"/>
    </source>
</evidence>
<dbReference type="Proteomes" id="UP000825072">
    <property type="component" value="Chromosome 1"/>
</dbReference>
<proteinExistence type="predicted"/>
<dbReference type="EMBL" id="AP024747">
    <property type="protein sequence ID" value="BCY26017.1"/>
    <property type="molecule type" value="Genomic_DNA"/>
</dbReference>
<evidence type="ECO:0000256" key="1">
    <source>
        <dbReference type="SAM" id="MobiDB-lite"/>
    </source>
</evidence>
<dbReference type="InterPro" id="IPR036907">
    <property type="entry name" value="5'-Nucleotdase_C_sf"/>
</dbReference>
<evidence type="ECO:0000313" key="2">
    <source>
        <dbReference type="EMBL" id="BCY26017.1"/>
    </source>
</evidence>